<dbReference type="EMBL" id="FUWR01000008">
    <property type="protein sequence ID" value="SJZ84350.1"/>
    <property type="molecule type" value="Genomic_DNA"/>
</dbReference>
<dbReference type="Proteomes" id="UP000190102">
    <property type="component" value="Unassembled WGS sequence"/>
</dbReference>
<organism evidence="1 2">
    <name type="scientific">Trichlorobacter thiogenes</name>
    <dbReference type="NCBI Taxonomy" id="115783"/>
    <lineage>
        <taxon>Bacteria</taxon>
        <taxon>Pseudomonadati</taxon>
        <taxon>Thermodesulfobacteriota</taxon>
        <taxon>Desulfuromonadia</taxon>
        <taxon>Geobacterales</taxon>
        <taxon>Geobacteraceae</taxon>
        <taxon>Trichlorobacter</taxon>
    </lineage>
</organism>
<dbReference type="RefSeq" id="WP_078790090.1">
    <property type="nucleotide sequence ID" value="NZ_FUWR01000008.1"/>
</dbReference>
<dbReference type="AlphaFoldDB" id="A0A1T4NY86"/>
<evidence type="ECO:0000313" key="1">
    <source>
        <dbReference type="EMBL" id="SJZ84350.1"/>
    </source>
</evidence>
<accession>A0A1T4NY86</accession>
<gene>
    <name evidence="1" type="ORF">SAMN02745119_01791</name>
</gene>
<keyword evidence="2" id="KW-1185">Reference proteome</keyword>
<proteinExistence type="predicted"/>
<evidence type="ECO:0000313" key="2">
    <source>
        <dbReference type="Proteomes" id="UP000190102"/>
    </source>
</evidence>
<protein>
    <submittedName>
        <fullName evidence="1">Uncharacterized protein</fullName>
    </submittedName>
</protein>
<sequence length="114" mass="13052">MTHRIEVEREQFLKGWPEPEPGYRCFCRPDGDYGPVDIMITMADGREFFARMIAAMRSPYSPDVLQVDFDAIRHWEDGTAMTAAERRQVARIICSGYESQLYATEDDLQAVPGT</sequence>
<reference evidence="2" key="1">
    <citation type="submission" date="2017-02" db="EMBL/GenBank/DDBJ databases">
        <authorList>
            <person name="Varghese N."/>
            <person name="Submissions S."/>
        </authorList>
    </citation>
    <scope>NUCLEOTIDE SEQUENCE [LARGE SCALE GENOMIC DNA]</scope>
    <source>
        <strain evidence="2">ATCC BAA-34</strain>
    </source>
</reference>
<name>A0A1T4NY86_9BACT</name>